<name>A0ABX5EVA4_9BACL</name>
<gene>
    <name evidence="2" type="ORF">CLV36_101198</name>
</gene>
<dbReference type="RefSeq" id="WP_054095973.1">
    <property type="nucleotide sequence ID" value="NZ_PVTZ01000001.1"/>
</dbReference>
<feature type="signal peptide" evidence="1">
    <location>
        <begin position="1"/>
        <end position="35"/>
    </location>
</feature>
<accession>A0ABX5EVA4</accession>
<dbReference type="SUPFAM" id="SSF51445">
    <property type="entry name" value="(Trans)glycosidases"/>
    <property type="match status" value="1"/>
</dbReference>
<dbReference type="InterPro" id="IPR017853">
    <property type="entry name" value="GH"/>
</dbReference>
<keyword evidence="3" id="KW-1185">Reference proteome</keyword>
<organism evidence="2 3">
    <name type="scientific">Laceyella sediminis</name>
    <dbReference type="NCBI Taxonomy" id="573074"/>
    <lineage>
        <taxon>Bacteria</taxon>
        <taxon>Bacillati</taxon>
        <taxon>Bacillota</taxon>
        <taxon>Bacilli</taxon>
        <taxon>Bacillales</taxon>
        <taxon>Thermoactinomycetaceae</taxon>
        <taxon>Laceyella</taxon>
    </lineage>
</organism>
<proteinExistence type="predicted"/>
<evidence type="ECO:0000313" key="3">
    <source>
        <dbReference type="Proteomes" id="UP000238836"/>
    </source>
</evidence>
<evidence type="ECO:0000313" key="2">
    <source>
        <dbReference type="EMBL" id="PRZ17104.1"/>
    </source>
</evidence>
<reference evidence="2 3" key="1">
    <citation type="submission" date="2018-03" db="EMBL/GenBank/DDBJ databases">
        <title>Genomic Encyclopedia of Archaeal and Bacterial Type Strains, Phase II (KMG-II): from individual species to whole genera.</title>
        <authorList>
            <person name="Goeker M."/>
        </authorList>
    </citation>
    <scope>NUCLEOTIDE SEQUENCE [LARGE SCALE GENOMIC DNA]</scope>
    <source>
        <strain evidence="2 3">RHA1</strain>
    </source>
</reference>
<evidence type="ECO:0000256" key="1">
    <source>
        <dbReference type="SAM" id="SignalP"/>
    </source>
</evidence>
<protein>
    <recommendedName>
        <fullName evidence="4">Glycosyl hydrolase-like 10 domain-containing protein</fullName>
    </recommendedName>
</protein>
<keyword evidence="1" id="KW-0732">Signal</keyword>
<sequence>MVSWLFKRNWKCRCWLVSLCCALIFTLIQPVSVTAAPPSPYPILGDYGGEIREKKPRADGMVHVDTPRTIQRLKELHANTYFYLIWHEKSDWDDLRKEFLPAARQAGINVWVYLVPPSEAQLKRSEPFGTDYVAWFRAVGRLGRHFPNLKGIVMDDFNDNLTFFTPAYLAKAKGAGRKENPGFLFYPQIYYPALDTALLTHYRHLFDGVVMSFRDDHYRNTQKTDRMIEQLDEVQARLERTRLPFILMIYASRLSATPANPSAQYVANALKLALGRLKLRRLDGVVTYVLHKEFLQEEGDAVAKSGVSYANLFAPAVSTHDDDAPGHYVEWRQRIYLDPRTQAKLSFWHMSVYPPNTGAGTYTKQVLIDNRVVWQSSITRHASESWVPVTLDLTRVLRGKRQAVLSLRLTKMKKGPAPWTYSGFDCLSASGISLQNGDFEYQRNEWELISSTRNLMGEVLRYDPSRRFRTFQAVRRMYRTFRLHEDLTQWAEHPLLIRKADRLLTCILLDRLPFALHLLEELPSLVLFDRHIPYHRKEALIRDAHQLHHLLDEE</sequence>
<comment type="caution">
    <text evidence="2">The sequence shown here is derived from an EMBL/GenBank/DDBJ whole genome shotgun (WGS) entry which is preliminary data.</text>
</comment>
<feature type="chain" id="PRO_5046679722" description="Glycosyl hydrolase-like 10 domain-containing protein" evidence="1">
    <location>
        <begin position="36"/>
        <end position="554"/>
    </location>
</feature>
<evidence type="ECO:0008006" key="4">
    <source>
        <dbReference type="Google" id="ProtNLM"/>
    </source>
</evidence>
<dbReference type="Proteomes" id="UP000238836">
    <property type="component" value="Unassembled WGS sequence"/>
</dbReference>
<dbReference type="EMBL" id="PVTZ01000001">
    <property type="protein sequence ID" value="PRZ17104.1"/>
    <property type="molecule type" value="Genomic_DNA"/>
</dbReference>